<gene>
    <name evidence="2" type="ORF">D9758_015232</name>
</gene>
<accession>A0A8H5C240</accession>
<feature type="region of interest" description="Disordered" evidence="1">
    <location>
        <begin position="28"/>
        <end position="63"/>
    </location>
</feature>
<evidence type="ECO:0000313" key="2">
    <source>
        <dbReference type="EMBL" id="KAF5333812.1"/>
    </source>
</evidence>
<proteinExistence type="predicted"/>
<organism evidence="2 3">
    <name type="scientific">Tetrapyrgos nigripes</name>
    <dbReference type="NCBI Taxonomy" id="182062"/>
    <lineage>
        <taxon>Eukaryota</taxon>
        <taxon>Fungi</taxon>
        <taxon>Dikarya</taxon>
        <taxon>Basidiomycota</taxon>
        <taxon>Agaricomycotina</taxon>
        <taxon>Agaricomycetes</taxon>
        <taxon>Agaricomycetidae</taxon>
        <taxon>Agaricales</taxon>
        <taxon>Marasmiineae</taxon>
        <taxon>Marasmiaceae</taxon>
        <taxon>Tetrapyrgos</taxon>
    </lineage>
</organism>
<feature type="compositionally biased region" description="Low complexity" evidence="1">
    <location>
        <begin position="31"/>
        <end position="45"/>
    </location>
</feature>
<evidence type="ECO:0000256" key="1">
    <source>
        <dbReference type="SAM" id="MobiDB-lite"/>
    </source>
</evidence>
<keyword evidence="3" id="KW-1185">Reference proteome</keyword>
<dbReference type="AlphaFoldDB" id="A0A8H5C240"/>
<protein>
    <submittedName>
        <fullName evidence="2">Uncharacterized protein</fullName>
    </submittedName>
</protein>
<comment type="caution">
    <text evidence="2">The sequence shown here is derived from an EMBL/GenBank/DDBJ whole genome shotgun (WGS) entry which is preliminary data.</text>
</comment>
<reference evidence="2 3" key="1">
    <citation type="journal article" date="2020" name="ISME J.">
        <title>Uncovering the hidden diversity of litter-decomposition mechanisms in mushroom-forming fungi.</title>
        <authorList>
            <person name="Floudas D."/>
            <person name="Bentzer J."/>
            <person name="Ahren D."/>
            <person name="Johansson T."/>
            <person name="Persson P."/>
            <person name="Tunlid A."/>
        </authorList>
    </citation>
    <scope>NUCLEOTIDE SEQUENCE [LARGE SCALE GENOMIC DNA]</scope>
    <source>
        <strain evidence="2 3">CBS 291.85</strain>
    </source>
</reference>
<dbReference type="EMBL" id="JAACJM010000285">
    <property type="protein sequence ID" value="KAF5333812.1"/>
    <property type="molecule type" value="Genomic_DNA"/>
</dbReference>
<dbReference type="Proteomes" id="UP000559256">
    <property type="component" value="Unassembled WGS sequence"/>
</dbReference>
<name>A0A8H5C240_9AGAR</name>
<sequence length="92" mass="9587">MIHLPPVSSSNPFSIRIRVDATIASRFSLPSSSSGDSSDSSDTGSAYAIELNSDPLTPQPLPPSGLATYISPLLPADSVDHNLIYVSGNTDV</sequence>
<evidence type="ECO:0000313" key="3">
    <source>
        <dbReference type="Proteomes" id="UP000559256"/>
    </source>
</evidence>
<dbReference type="OrthoDB" id="6718656at2759"/>